<name>A0AB38TEL5_9HYPH</name>
<proteinExistence type="predicted"/>
<organism evidence="3 4">
    <name type="scientific">Mesorhizobium ciceri</name>
    <dbReference type="NCBI Taxonomy" id="39645"/>
    <lineage>
        <taxon>Bacteria</taxon>
        <taxon>Pseudomonadati</taxon>
        <taxon>Pseudomonadota</taxon>
        <taxon>Alphaproteobacteria</taxon>
        <taxon>Hyphomicrobiales</taxon>
        <taxon>Phyllobacteriaceae</taxon>
        <taxon>Mesorhizobium</taxon>
    </lineage>
</organism>
<dbReference type="Proteomes" id="UP001060070">
    <property type="component" value="Chromosome"/>
</dbReference>
<gene>
    <name evidence="3" type="ORF">LRP29_06095</name>
</gene>
<dbReference type="AlphaFoldDB" id="A0AB38TEL5"/>
<feature type="domain" description="ABC-three component systems C-terminal" evidence="2">
    <location>
        <begin position="273"/>
        <end position="379"/>
    </location>
</feature>
<keyword evidence="4" id="KW-1185">Reference proteome</keyword>
<reference evidence="3 4" key="1">
    <citation type="journal article" date="2022" name="Microbiol. Resour. Announc.">
        <title>Complete Genome Sequence of Mesorhizobium ciceri Strain R30, a Rhizobium Used as a Commercial Inoculant for Chickpea in Argentina.</title>
        <authorList>
            <person name="Foresto E."/>
            <person name="Revale S."/>
            <person name="Primo E."/>
            <person name="Nievas F."/>
            <person name="Carezzano E."/>
            <person name="Puente M."/>
            <person name="Alzari P."/>
            <person name="Mart M."/>
            <person name="Ben-Assaya M."/>
            <person name="Mornico D."/>
            <person name="Santoro M."/>
            <person name="Mart F."/>
            <person name="Giordano W."/>
            <person name="Bogino P."/>
        </authorList>
    </citation>
    <scope>NUCLEOTIDE SEQUENCE [LARGE SCALE GENOMIC DNA]</scope>
    <source>
        <strain evidence="3 4">R30</strain>
    </source>
</reference>
<dbReference type="EMBL" id="CP088147">
    <property type="protein sequence ID" value="UTU53018.1"/>
    <property type="molecule type" value="Genomic_DNA"/>
</dbReference>
<evidence type="ECO:0000313" key="3">
    <source>
        <dbReference type="EMBL" id="UTU53018.1"/>
    </source>
</evidence>
<evidence type="ECO:0000256" key="1">
    <source>
        <dbReference type="SAM" id="MobiDB-lite"/>
    </source>
</evidence>
<accession>A0AB38TEL5</accession>
<dbReference type="InterPro" id="IPR046913">
    <property type="entry name" value="ABC-3C_CTD7"/>
</dbReference>
<evidence type="ECO:0000313" key="4">
    <source>
        <dbReference type="Proteomes" id="UP001060070"/>
    </source>
</evidence>
<dbReference type="RefSeq" id="WP_245265353.1">
    <property type="nucleotide sequence ID" value="NZ_CP088147.1"/>
</dbReference>
<sequence>MTTSGTVFSAAPSAAGYLYQARLALALCLRHAYGDAGIEVAVERLDDVSFETDGEARELLQTKHHLRRTANLGDLSPDLWKTLRIWSQLALEDPNLPNRTRLVLVTTGLARPDDATWLLRPHRGTGEPSVDNARTAAELLTAAAESSENQALQPAFKAFLSLTPRMRASLLSAVQVLDAQPLLTELDPIIEDQLKMAVPRGSTERARELLEGWWWPRICQALVENPPGTVSILEMENRIDEIRETLQRNALIADQEFAAPPEADLAAYEAYGFVRQLKAIGIGGNRIESAKRDFYRAFSQRSRWAREHVVFDGEISRFETILLEEWEPRFNAMCDEHGTTDPDSPMLRQAGQDVYHWVETDARFPFRTLVKRFLNVGSPHAGQRAPTRLASRLRQTLPKG</sequence>
<feature type="region of interest" description="Disordered" evidence="1">
    <location>
        <begin position="379"/>
        <end position="400"/>
    </location>
</feature>
<protein>
    <recommendedName>
        <fullName evidence="2">ABC-three component systems C-terminal domain-containing protein</fullName>
    </recommendedName>
</protein>
<dbReference type="Pfam" id="PF20283">
    <property type="entry name" value="CTD7"/>
    <property type="match status" value="1"/>
</dbReference>
<evidence type="ECO:0000259" key="2">
    <source>
        <dbReference type="Pfam" id="PF20283"/>
    </source>
</evidence>